<evidence type="ECO:0000313" key="2">
    <source>
        <dbReference type="EMBL" id="SUZ85557.1"/>
    </source>
</evidence>
<dbReference type="AlphaFoldDB" id="A0A381R6R1"/>
<proteinExistence type="predicted"/>
<dbReference type="Pfam" id="PF16392">
    <property type="entry name" value="DUF5001"/>
    <property type="match status" value="1"/>
</dbReference>
<dbReference type="InterPro" id="IPR052018">
    <property type="entry name" value="PHP_domain"/>
</dbReference>
<dbReference type="InterPro" id="IPR016195">
    <property type="entry name" value="Pol/histidinol_Pase-like"/>
</dbReference>
<dbReference type="Gene3D" id="3.20.20.140">
    <property type="entry name" value="Metal-dependent hydrolases"/>
    <property type="match status" value="1"/>
</dbReference>
<dbReference type="PANTHER" id="PTHR42924:SF3">
    <property type="entry name" value="POLYMERASE_HISTIDINOL PHOSPHATASE N-TERMINAL DOMAIN-CONTAINING PROTEIN"/>
    <property type="match status" value="1"/>
</dbReference>
<dbReference type="GO" id="GO:0035312">
    <property type="term" value="F:5'-3' DNA exonuclease activity"/>
    <property type="evidence" value="ECO:0007669"/>
    <property type="project" value="TreeGrafter"/>
</dbReference>
<gene>
    <name evidence="2" type="ORF">METZ01_LOCUS38411</name>
</gene>
<feature type="domain" description="Ig-like" evidence="1">
    <location>
        <begin position="283"/>
        <end position="363"/>
    </location>
</feature>
<evidence type="ECO:0000259" key="1">
    <source>
        <dbReference type="Pfam" id="PF16392"/>
    </source>
</evidence>
<reference evidence="2" key="1">
    <citation type="submission" date="2018-05" db="EMBL/GenBank/DDBJ databases">
        <authorList>
            <person name="Lanie J.A."/>
            <person name="Ng W.-L."/>
            <person name="Kazmierczak K.M."/>
            <person name="Andrzejewski T.M."/>
            <person name="Davidsen T.M."/>
            <person name="Wayne K.J."/>
            <person name="Tettelin H."/>
            <person name="Glass J.I."/>
            <person name="Rusch D."/>
            <person name="Podicherti R."/>
            <person name="Tsui H.-C.T."/>
            <person name="Winkler M.E."/>
        </authorList>
    </citation>
    <scope>NUCLEOTIDE SEQUENCE</scope>
</reference>
<sequence>MKQIIILFFLFIFLNTFSQERKVFFNNPEGTFLISSDLHIHSVFSDGQVWPSIRIEEARRDSLDLISMTEHLEYLSYRKDIIIPDRNRSYNISKALLKKDETLMIVNGSEITKPMPPGHFNAIFIKDANSLNVYNKRNKEDGEKAMQEANNQGAFVFWNHPNWIANRDDGIARLDKFHEQLLQKKLFHGIEVVNEHTYSEEALKIALSNNLTIMGTSDVHGLIDWDYPKEKKAHRPITFIISKNRTVSSIRDALFNQKTFVWHKDMLIGKEENIMPVIQKNISITSLGYYKKIVTITIKNHSVVPFKLRYLGNYTFHSYSSILEVPARGELNVTVKTKDILDSIDMDFEVLNVITAPNKFLRINKSVNL</sequence>
<dbReference type="InterPro" id="IPR032165">
    <property type="entry name" value="DUF5001"/>
</dbReference>
<organism evidence="2">
    <name type="scientific">marine metagenome</name>
    <dbReference type="NCBI Taxonomy" id="408172"/>
    <lineage>
        <taxon>unclassified sequences</taxon>
        <taxon>metagenomes</taxon>
        <taxon>ecological metagenomes</taxon>
    </lineage>
</organism>
<accession>A0A381R6R1</accession>
<dbReference type="SUPFAM" id="SSF89550">
    <property type="entry name" value="PHP domain-like"/>
    <property type="match status" value="1"/>
</dbReference>
<dbReference type="EMBL" id="UINC01001640">
    <property type="protein sequence ID" value="SUZ85557.1"/>
    <property type="molecule type" value="Genomic_DNA"/>
</dbReference>
<dbReference type="GO" id="GO:0004534">
    <property type="term" value="F:5'-3' RNA exonuclease activity"/>
    <property type="evidence" value="ECO:0007669"/>
    <property type="project" value="TreeGrafter"/>
</dbReference>
<protein>
    <recommendedName>
        <fullName evidence="1">Ig-like domain-containing protein</fullName>
    </recommendedName>
</protein>
<name>A0A381R6R1_9ZZZZ</name>
<dbReference type="PANTHER" id="PTHR42924">
    <property type="entry name" value="EXONUCLEASE"/>
    <property type="match status" value="1"/>
</dbReference>